<evidence type="ECO:0000256" key="2">
    <source>
        <dbReference type="SAM" id="MobiDB-lite"/>
    </source>
</evidence>
<keyword evidence="1" id="KW-0233">DNA recombination</keyword>
<dbReference type="OMA" id="LYCKMSF"/>
<dbReference type="InterPro" id="IPR013762">
    <property type="entry name" value="Integrase-like_cat_sf"/>
</dbReference>
<proteinExistence type="predicted"/>
<feature type="domain" description="SET" evidence="3">
    <location>
        <begin position="33"/>
        <end position="156"/>
    </location>
</feature>
<dbReference type="Pfam" id="PF00856">
    <property type="entry name" value="SET"/>
    <property type="match status" value="1"/>
</dbReference>
<dbReference type="Proteomes" id="UP000007110">
    <property type="component" value="Unassembled WGS sequence"/>
</dbReference>
<accession>A0A7M7N277</accession>
<dbReference type="GO" id="GO:0006310">
    <property type="term" value="P:DNA recombination"/>
    <property type="evidence" value="ECO:0007669"/>
    <property type="project" value="UniProtKB-KW"/>
</dbReference>
<keyword evidence="5" id="KW-1185">Reference proteome</keyword>
<evidence type="ECO:0000259" key="3">
    <source>
        <dbReference type="PROSITE" id="PS50280"/>
    </source>
</evidence>
<dbReference type="PANTHER" id="PTHR33480:SF1">
    <property type="entry name" value="TYR RECOMBINASE DOMAIN-CONTAINING PROTEIN"/>
    <property type="match status" value="1"/>
</dbReference>
<dbReference type="SUPFAM" id="SSF56349">
    <property type="entry name" value="DNA breaking-rejoining enzymes"/>
    <property type="match status" value="1"/>
</dbReference>
<dbReference type="OrthoDB" id="10066064at2759"/>
<feature type="region of interest" description="Disordered" evidence="2">
    <location>
        <begin position="1106"/>
        <end position="1204"/>
    </location>
</feature>
<dbReference type="RefSeq" id="XP_030830090.1">
    <property type="nucleotide sequence ID" value="XM_030974230.1"/>
</dbReference>
<feature type="compositionally biased region" description="Low complexity" evidence="2">
    <location>
        <begin position="439"/>
        <end position="455"/>
    </location>
</feature>
<dbReference type="GeneID" id="100893887"/>
<dbReference type="InterPro" id="IPR011010">
    <property type="entry name" value="DNA_brk_join_enz"/>
</dbReference>
<feature type="compositionally biased region" description="Low complexity" evidence="2">
    <location>
        <begin position="1112"/>
        <end position="1131"/>
    </location>
</feature>
<evidence type="ECO:0000256" key="1">
    <source>
        <dbReference type="ARBA" id="ARBA00023172"/>
    </source>
</evidence>
<feature type="compositionally biased region" description="Low complexity" evidence="2">
    <location>
        <begin position="1151"/>
        <end position="1170"/>
    </location>
</feature>
<sequence length="1283" mass="142947">MQTQKSTMVGQRRKRIKPDKEAEIYIRKQEDKQGFVVKEIPLKGRGVVTTEEFDNGDFLLQYPGKLLPESVAEALEEDEGHPSVFRYFFSFKGKTSCYDATEETEKGPSYGRLVNHGEPHERNCNMKVISVEDVPYLCLFASETIRVGSELLYDYGLPDAKLPWKHMEQPPSPSSSPLDTSHQEQPPSPSSSPLDTSHHEQPLSPSSSPLDTSHQEQPLSPSSSPLDTSHQEQPPSPSSSPLDTSHQEQPPSPSSSPLDTSHQEQPPSPSSSPLDTSHQEQPPSPSSSPLDTSHQEQPPSPSSSPLDTSHQEQPPSPSSSPLDTSHQEQPPSPSSSPLDTSHQEQPPSPSSSPLDTSHQEQPPSPSSSPLDTSHQEQPPSPSSSPLDTSHQEQPPSPSSSPLDTSHQEQPPSPSSSPLDTSHQEQPPSPSSSPLDTSHQEQPLSPSSSPLDTLSQIVPESHYLRMPNVSGKSGHKITARFSKLDCLNEVDSFSDSSDNSVLDPTYEYDLESESESHDSLPECIETSSVNEDVASGAESNKAESVMFELPQKKAKRNYSKPSRVCPFCHKSCGEKLTRHITQVHKHEKSVKDALKLPKKERNVAMSVFKKQGILHANQNQIKKKDPQYQRERKCNTNDKMTICGLCKGFYSKPYFKRHKRYCRGDTAAEACAVPVSLLMSNVQVNEDVSEFTTEILSKFRDDEIGEVCRTDEVITNIGQRLWSKERSKRDKRSQVRKSVMASMRRLASLYALFKQQHAIHGNSVLQNGNAGDMFDRLHFHALSEAITVYTTGEESGQLKSGLKSGLYYLLKLACKVTKATYLSTGDDRGAEEIDKFIAVLELNHSFLFGDATYAINKNRQVKLRKPDALPLEADMQKLRTYSVDGVQEIVSDEYLVWDIHNFKNLRDMTVSRLTLFNARRGGEPCRLNLSEWEEANADVWIDKQRAEDIDDPLERDMLQNFKVAYQTGKGNNHLVPVLFPKDTVEAMQRLCDPEVREMVGIPSDNTYVFACTQKSMSHVTGWHALNSICKAAGIVNKAQINATKNRHRVSTMYAAFELPEAKRALFFKHMGHSGMINENIYQTPLAIQEVTQVGSILQHIDSGVGTGSHTLASQQPSVSSSRQPLVSSSRPLQSQTMQTQKSVGTGSHTLASQQPSVSSSRQPLVSSRRPLQSLTLNTKRSRRRRPVPFVEESESDCENASESANAKKARNYTRWNKAHSELVAKHFSDIIKGKSSRSIPGKKEVETFLKEYQLRFTWQAVRNKVMNERVKWACILGKRAASFQ</sequence>
<dbReference type="InterPro" id="IPR001214">
    <property type="entry name" value="SET_dom"/>
</dbReference>
<organism evidence="4 5">
    <name type="scientific">Strongylocentrotus purpuratus</name>
    <name type="common">Purple sea urchin</name>
    <dbReference type="NCBI Taxonomy" id="7668"/>
    <lineage>
        <taxon>Eukaryota</taxon>
        <taxon>Metazoa</taxon>
        <taxon>Echinodermata</taxon>
        <taxon>Eleutherozoa</taxon>
        <taxon>Echinozoa</taxon>
        <taxon>Echinoidea</taxon>
        <taxon>Euechinoidea</taxon>
        <taxon>Echinacea</taxon>
        <taxon>Camarodonta</taxon>
        <taxon>Echinidea</taxon>
        <taxon>Strongylocentrotidae</taxon>
        <taxon>Strongylocentrotus</taxon>
    </lineage>
</organism>
<dbReference type="GO" id="GO:0003677">
    <property type="term" value="F:DNA binding"/>
    <property type="evidence" value="ECO:0007669"/>
    <property type="project" value="InterPro"/>
</dbReference>
<dbReference type="GO" id="GO:0015074">
    <property type="term" value="P:DNA integration"/>
    <property type="evidence" value="ECO:0007669"/>
    <property type="project" value="InterPro"/>
</dbReference>
<dbReference type="SMART" id="SM00317">
    <property type="entry name" value="SET"/>
    <property type="match status" value="1"/>
</dbReference>
<dbReference type="InParanoid" id="A0A7M7N277"/>
<dbReference type="InterPro" id="IPR046341">
    <property type="entry name" value="SET_dom_sf"/>
</dbReference>
<dbReference type="PANTHER" id="PTHR33480">
    <property type="entry name" value="SET DOMAIN-CONTAINING PROTEIN-RELATED"/>
    <property type="match status" value="1"/>
</dbReference>
<dbReference type="SUPFAM" id="SSF82199">
    <property type="entry name" value="SET domain"/>
    <property type="match status" value="1"/>
</dbReference>
<protein>
    <recommendedName>
        <fullName evidence="3">SET domain-containing protein</fullName>
    </recommendedName>
</protein>
<dbReference type="EnsemblMetazoa" id="XM_030974230">
    <property type="protein sequence ID" value="XP_030830090"/>
    <property type="gene ID" value="LOC100893887"/>
</dbReference>
<reference evidence="5" key="1">
    <citation type="submission" date="2015-02" db="EMBL/GenBank/DDBJ databases">
        <title>Genome sequencing for Strongylocentrotus purpuratus.</title>
        <authorList>
            <person name="Murali S."/>
            <person name="Liu Y."/>
            <person name="Vee V."/>
            <person name="English A."/>
            <person name="Wang M."/>
            <person name="Skinner E."/>
            <person name="Han Y."/>
            <person name="Muzny D.M."/>
            <person name="Worley K.C."/>
            <person name="Gibbs R.A."/>
        </authorList>
    </citation>
    <scope>NUCLEOTIDE SEQUENCE</scope>
</reference>
<evidence type="ECO:0000313" key="5">
    <source>
        <dbReference type="Proteomes" id="UP000007110"/>
    </source>
</evidence>
<dbReference type="Gene3D" id="1.10.443.10">
    <property type="entry name" value="Intergrase catalytic core"/>
    <property type="match status" value="1"/>
</dbReference>
<dbReference type="Gene3D" id="2.170.270.10">
    <property type="entry name" value="SET domain"/>
    <property type="match status" value="1"/>
</dbReference>
<feature type="compositionally biased region" description="Polar residues" evidence="2">
    <location>
        <begin position="1132"/>
        <end position="1150"/>
    </location>
</feature>
<reference evidence="4" key="2">
    <citation type="submission" date="2021-01" db="UniProtKB">
        <authorList>
            <consortium name="EnsemblMetazoa"/>
        </authorList>
    </citation>
    <scope>IDENTIFICATION</scope>
</reference>
<dbReference type="KEGG" id="spu:100893887"/>
<evidence type="ECO:0000313" key="4">
    <source>
        <dbReference type="EnsemblMetazoa" id="XP_030830090"/>
    </source>
</evidence>
<name>A0A7M7N277_STRPU</name>
<dbReference type="PROSITE" id="PS50280">
    <property type="entry name" value="SET"/>
    <property type="match status" value="1"/>
</dbReference>
<feature type="region of interest" description="Disordered" evidence="2">
    <location>
        <begin position="164"/>
        <end position="458"/>
    </location>
</feature>